<comment type="caution">
    <text evidence="4">The sequence shown here is derived from an EMBL/GenBank/DDBJ whole genome shotgun (WGS) entry which is preliminary data.</text>
</comment>
<name>A0ABW5FME4_9PSEU</name>
<dbReference type="PROSITE" id="PS50075">
    <property type="entry name" value="CARRIER"/>
    <property type="match status" value="1"/>
</dbReference>
<dbReference type="Pfam" id="PF00550">
    <property type="entry name" value="PP-binding"/>
    <property type="match status" value="1"/>
</dbReference>
<keyword evidence="1" id="KW-0596">Phosphopantetheine</keyword>
<accession>A0ABW5FME4</accession>
<dbReference type="Gene3D" id="1.10.1200.10">
    <property type="entry name" value="ACP-like"/>
    <property type="match status" value="1"/>
</dbReference>
<dbReference type="InterPro" id="IPR036736">
    <property type="entry name" value="ACP-like_sf"/>
</dbReference>
<protein>
    <submittedName>
        <fullName evidence="4">Phosphopantetheine-binding protein</fullName>
    </submittedName>
</protein>
<evidence type="ECO:0000313" key="4">
    <source>
        <dbReference type="EMBL" id="MFD2415482.1"/>
    </source>
</evidence>
<dbReference type="Proteomes" id="UP001597417">
    <property type="component" value="Unassembled WGS sequence"/>
</dbReference>
<dbReference type="SUPFAM" id="SSF47336">
    <property type="entry name" value="ACP-like"/>
    <property type="match status" value="1"/>
</dbReference>
<dbReference type="InterPro" id="IPR009081">
    <property type="entry name" value="PP-bd_ACP"/>
</dbReference>
<proteinExistence type="predicted"/>
<organism evidence="4 5">
    <name type="scientific">Amycolatopsis pigmentata</name>
    <dbReference type="NCBI Taxonomy" id="450801"/>
    <lineage>
        <taxon>Bacteria</taxon>
        <taxon>Bacillati</taxon>
        <taxon>Actinomycetota</taxon>
        <taxon>Actinomycetes</taxon>
        <taxon>Pseudonocardiales</taxon>
        <taxon>Pseudonocardiaceae</taxon>
        <taxon>Amycolatopsis</taxon>
    </lineage>
</organism>
<reference evidence="5" key="1">
    <citation type="journal article" date="2019" name="Int. J. Syst. Evol. Microbiol.">
        <title>The Global Catalogue of Microorganisms (GCM) 10K type strain sequencing project: providing services to taxonomists for standard genome sequencing and annotation.</title>
        <authorList>
            <consortium name="The Broad Institute Genomics Platform"/>
            <consortium name="The Broad Institute Genome Sequencing Center for Infectious Disease"/>
            <person name="Wu L."/>
            <person name="Ma J."/>
        </authorList>
    </citation>
    <scope>NUCLEOTIDE SEQUENCE [LARGE SCALE GENOMIC DNA]</scope>
    <source>
        <strain evidence="5">CGMCC 4.7645</strain>
    </source>
</reference>
<dbReference type="PROSITE" id="PS00012">
    <property type="entry name" value="PHOSPHOPANTETHEINE"/>
    <property type="match status" value="1"/>
</dbReference>
<evidence type="ECO:0000256" key="2">
    <source>
        <dbReference type="ARBA" id="ARBA00022553"/>
    </source>
</evidence>
<dbReference type="EMBL" id="JBHUKR010000004">
    <property type="protein sequence ID" value="MFD2415482.1"/>
    <property type="molecule type" value="Genomic_DNA"/>
</dbReference>
<evidence type="ECO:0000256" key="1">
    <source>
        <dbReference type="ARBA" id="ARBA00022450"/>
    </source>
</evidence>
<feature type="domain" description="Carrier" evidence="3">
    <location>
        <begin position="4"/>
        <end position="82"/>
    </location>
</feature>
<keyword evidence="5" id="KW-1185">Reference proteome</keyword>
<gene>
    <name evidence="4" type="ORF">ACFSXZ_03980</name>
</gene>
<keyword evidence="2" id="KW-0597">Phosphoprotein</keyword>
<dbReference type="InterPro" id="IPR006162">
    <property type="entry name" value="Ppantetheine_attach_site"/>
</dbReference>
<sequence>MATLTDEEILAGIRAEARELAPHVDPAVLRRDAHIAEVGIDSVQMLELVARVENRFGVTLPDYDLAAIESVGDLIGIIGRARAEAS</sequence>
<evidence type="ECO:0000259" key="3">
    <source>
        <dbReference type="PROSITE" id="PS50075"/>
    </source>
</evidence>
<dbReference type="RefSeq" id="WP_378261313.1">
    <property type="nucleotide sequence ID" value="NZ_JBHUKR010000004.1"/>
</dbReference>
<evidence type="ECO:0000313" key="5">
    <source>
        <dbReference type="Proteomes" id="UP001597417"/>
    </source>
</evidence>